<keyword evidence="1" id="KW-0812">Transmembrane</keyword>
<evidence type="ECO:0000313" key="2">
    <source>
        <dbReference type="EMBL" id="VDC50247.1"/>
    </source>
</evidence>
<dbReference type="EMBL" id="UXHF01000033">
    <property type="protein sequence ID" value="VDC50247.1"/>
    <property type="molecule type" value="Genomic_DNA"/>
</dbReference>
<protein>
    <submittedName>
        <fullName evidence="2">Uncharacterized protein</fullName>
    </submittedName>
</protein>
<evidence type="ECO:0000256" key="1">
    <source>
        <dbReference type="SAM" id="Phobius"/>
    </source>
</evidence>
<dbReference type="RefSeq" id="WP_154726172.1">
    <property type="nucleotide sequence ID" value="NZ_UXHF01000033.1"/>
</dbReference>
<keyword evidence="3" id="KW-1185">Reference proteome</keyword>
<name>A0A7Z8Y3K8_9CAUL</name>
<organism evidence="2 3">
    <name type="scientific">Brevundimonas mediterranea</name>
    <dbReference type="NCBI Taxonomy" id="74329"/>
    <lineage>
        <taxon>Bacteria</taxon>
        <taxon>Pseudomonadati</taxon>
        <taxon>Pseudomonadota</taxon>
        <taxon>Alphaproteobacteria</taxon>
        <taxon>Caulobacterales</taxon>
        <taxon>Caulobacteraceae</taxon>
        <taxon>Brevundimonas</taxon>
    </lineage>
</organism>
<comment type="caution">
    <text evidence="2">The sequence shown here is derived from an EMBL/GenBank/DDBJ whole genome shotgun (WGS) entry which is preliminary data.</text>
</comment>
<keyword evidence="1" id="KW-0472">Membrane</keyword>
<reference evidence="2 3" key="1">
    <citation type="submission" date="2018-11" db="EMBL/GenBank/DDBJ databases">
        <authorList>
            <person name="Peiro R."/>
            <person name="Begona"/>
            <person name="Cbmso G."/>
            <person name="Lopez M."/>
            <person name="Gonzalez S."/>
            <person name="Sacristan E."/>
            <person name="Castillo E."/>
        </authorList>
    </citation>
    <scope>NUCLEOTIDE SEQUENCE [LARGE SCALE GENOMIC DNA]</scope>
    <source>
        <strain evidence="2">Brev_genome</strain>
    </source>
</reference>
<dbReference type="AlphaFoldDB" id="A0A7Z8Y3K8"/>
<dbReference type="Proteomes" id="UP000289220">
    <property type="component" value="Unassembled WGS sequence"/>
</dbReference>
<evidence type="ECO:0000313" key="3">
    <source>
        <dbReference type="Proteomes" id="UP000289220"/>
    </source>
</evidence>
<proteinExistence type="predicted"/>
<gene>
    <name evidence="2" type="ORF">BREV_BREV_01817</name>
</gene>
<sequence length="194" mass="21687">MDLNEALRLAQSVVSNPLFLTILTLVLTPLIATHFSLRAFRLQSKELLDAAITWQWDYDAGPMTEEPFLAIQNRSSVPAFLVQASLLKGVLIRTEAARYAFSYPDITDGNFPLRVTTAGVTSFPLAKSIADQAVLGAPWYSRVAGFLLRRPYLWLEVRTISGHRLVISANDMTSFQARPLWLQGRWIPVPTLEG</sequence>
<keyword evidence="1" id="KW-1133">Transmembrane helix</keyword>
<accession>A0A7Z8Y3K8</accession>
<feature type="transmembrane region" description="Helical" evidence="1">
    <location>
        <begin position="18"/>
        <end position="37"/>
    </location>
</feature>